<accession>A0A239PWA6</accession>
<dbReference type="RefSeq" id="WP_089344664.1">
    <property type="nucleotide sequence ID" value="NZ_CP067129.1"/>
</dbReference>
<dbReference type="InterPro" id="IPR053138">
    <property type="entry name" value="N-alpha-Ac-DABA_deacetylase"/>
</dbReference>
<comment type="cofactor">
    <cofactor evidence="1">
        <name>Zn(2+)</name>
        <dbReference type="ChEBI" id="CHEBI:29105"/>
    </cofactor>
</comment>
<dbReference type="PIRSF" id="PIRSF039012">
    <property type="entry name" value="ASP"/>
    <property type="match status" value="1"/>
</dbReference>
<evidence type="ECO:0000256" key="4">
    <source>
        <dbReference type="ARBA" id="ARBA00022833"/>
    </source>
</evidence>
<dbReference type="GO" id="GO:0046872">
    <property type="term" value="F:metal ion binding"/>
    <property type="evidence" value="ECO:0007669"/>
    <property type="project" value="UniProtKB-KW"/>
</dbReference>
<dbReference type="InterPro" id="IPR055438">
    <property type="entry name" value="AstE_AspA_cat"/>
</dbReference>
<keyword evidence="2" id="KW-0479">Metal-binding</keyword>
<dbReference type="GO" id="GO:0016811">
    <property type="term" value="F:hydrolase activity, acting on carbon-nitrogen (but not peptide) bonds, in linear amides"/>
    <property type="evidence" value="ECO:0007669"/>
    <property type="project" value="InterPro"/>
</dbReference>
<dbReference type="GO" id="GO:0016788">
    <property type="term" value="F:hydrolase activity, acting on ester bonds"/>
    <property type="evidence" value="ECO:0007669"/>
    <property type="project" value="InterPro"/>
</dbReference>
<evidence type="ECO:0000256" key="3">
    <source>
        <dbReference type="ARBA" id="ARBA00022801"/>
    </source>
</evidence>
<evidence type="ECO:0000259" key="5">
    <source>
        <dbReference type="Pfam" id="PF24827"/>
    </source>
</evidence>
<dbReference type="PANTHER" id="PTHR37326:SF1">
    <property type="entry name" value="BLL3975 PROTEIN"/>
    <property type="match status" value="1"/>
</dbReference>
<dbReference type="NCBIfam" id="TIGR02994">
    <property type="entry name" value="ectoine_eutE"/>
    <property type="match status" value="1"/>
</dbReference>
<gene>
    <name evidence="6" type="ORF">SAMN05444959_10862</name>
</gene>
<dbReference type="InterPro" id="IPR043795">
    <property type="entry name" value="N-alpha-Ac-DABA-like"/>
</dbReference>
<evidence type="ECO:0000313" key="6">
    <source>
        <dbReference type="EMBL" id="SNT74584.1"/>
    </source>
</evidence>
<dbReference type="SUPFAM" id="SSF53187">
    <property type="entry name" value="Zn-dependent exopeptidases"/>
    <property type="match status" value="1"/>
</dbReference>
<dbReference type="PANTHER" id="PTHR37326">
    <property type="entry name" value="BLL3975 PROTEIN"/>
    <property type="match status" value="1"/>
</dbReference>
<dbReference type="Proteomes" id="UP000198307">
    <property type="component" value="Unassembled WGS sequence"/>
</dbReference>
<protein>
    <submittedName>
        <fullName evidence="6">N-alpha-acetyl-L-2,4-diaminobutyrate deacetylase</fullName>
    </submittedName>
</protein>
<sequence>MTANPISPTIPLDQPGKHHGFLRLPYSRNDSAWGSVMIPITVIVGGRGPTALLTGGNHGDEYEGPVALQALAWETDPADVTGRIIIVPYMNYPAFRAGTRVSPIDQVNMNRCFPGKPDGSVTQKIAHYFHDVLVPAADLVLDYHSGGKTLDFLPYAAAHYQDDASHEAACVAAVKAFAAPYTMMMREIDNVGMFDTAVETQGKMFVTTELGGGGTATAKSTRIAIRGARNVLRHAGILSGEIETDGPTQMLDMPGDDCFHFATRDGLMQPLADLGDQVQAGQVIAQIWPPDRTGVEPVQVLANRDGVIAARHFPGLVQTGDCLAVIAVA</sequence>
<keyword evidence="3" id="KW-0378">Hydrolase</keyword>
<dbReference type="Pfam" id="PF24827">
    <property type="entry name" value="AstE_AspA_cat"/>
    <property type="match status" value="1"/>
</dbReference>
<evidence type="ECO:0000313" key="7">
    <source>
        <dbReference type="Proteomes" id="UP000198307"/>
    </source>
</evidence>
<evidence type="ECO:0000256" key="2">
    <source>
        <dbReference type="ARBA" id="ARBA00022723"/>
    </source>
</evidence>
<dbReference type="AlphaFoldDB" id="A0A239PWA6"/>
<organism evidence="6 7">
    <name type="scientific">Paracoccus seriniphilus</name>
    <dbReference type="NCBI Taxonomy" id="184748"/>
    <lineage>
        <taxon>Bacteria</taxon>
        <taxon>Pseudomonadati</taxon>
        <taxon>Pseudomonadota</taxon>
        <taxon>Alphaproteobacteria</taxon>
        <taxon>Rhodobacterales</taxon>
        <taxon>Paracoccaceae</taxon>
        <taxon>Paracoccus</taxon>
    </lineage>
</organism>
<dbReference type="InterPro" id="IPR014336">
    <property type="entry name" value="DoeB"/>
</dbReference>
<keyword evidence="7" id="KW-1185">Reference proteome</keyword>
<dbReference type="CDD" id="cd06252">
    <property type="entry name" value="M14_ASTE_ASPA-like"/>
    <property type="match status" value="1"/>
</dbReference>
<keyword evidence="4" id="KW-0862">Zinc</keyword>
<dbReference type="Gene3D" id="3.40.630.10">
    <property type="entry name" value="Zn peptidases"/>
    <property type="match status" value="1"/>
</dbReference>
<dbReference type="OrthoDB" id="9782876at2"/>
<name>A0A239PWA6_9RHOB</name>
<feature type="domain" description="Succinylglutamate desuccinylase/Aspartoacylase catalytic" evidence="5">
    <location>
        <begin position="48"/>
        <end position="234"/>
    </location>
</feature>
<evidence type="ECO:0000256" key="1">
    <source>
        <dbReference type="ARBA" id="ARBA00001947"/>
    </source>
</evidence>
<proteinExistence type="predicted"/>
<dbReference type="EMBL" id="FZQB01000008">
    <property type="protein sequence ID" value="SNT74584.1"/>
    <property type="molecule type" value="Genomic_DNA"/>
</dbReference>
<reference evidence="6 7" key="1">
    <citation type="submission" date="2017-07" db="EMBL/GenBank/DDBJ databases">
        <authorList>
            <person name="Sun Z.S."/>
            <person name="Albrecht U."/>
            <person name="Echele G."/>
            <person name="Lee C.C."/>
        </authorList>
    </citation>
    <scope>NUCLEOTIDE SEQUENCE [LARGE SCALE GENOMIC DNA]</scope>
    <source>
        <strain evidence="6 7">DSM 14827</strain>
    </source>
</reference>